<dbReference type="PROSITE" id="PS00107">
    <property type="entry name" value="PROTEIN_KINASE_ATP"/>
    <property type="match status" value="1"/>
</dbReference>
<dbReference type="GO" id="GO:0005737">
    <property type="term" value="C:cytoplasm"/>
    <property type="evidence" value="ECO:0007669"/>
    <property type="project" value="TreeGrafter"/>
</dbReference>
<dbReference type="GeneID" id="33558720"/>
<dbReference type="InterPro" id="IPR028375">
    <property type="entry name" value="KA1/Ssp2_C"/>
</dbReference>
<evidence type="ECO:0000256" key="11">
    <source>
        <dbReference type="SAM" id="MobiDB-lite"/>
    </source>
</evidence>
<feature type="domain" description="Protein kinase" evidence="12">
    <location>
        <begin position="134"/>
        <end position="405"/>
    </location>
</feature>
<name>A0A1Y1U988_9TREE</name>
<feature type="compositionally biased region" description="Basic and acidic residues" evidence="11">
    <location>
        <begin position="183"/>
        <end position="192"/>
    </location>
</feature>
<evidence type="ECO:0000313" key="15">
    <source>
        <dbReference type="Proteomes" id="UP000193218"/>
    </source>
</evidence>
<evidence type="ECO:0000259" key="13">
    <source>
        <dbReference type="PROSITE" id="PS50032"/>
    </source>
</evidence>
<dbReference type="AlphaFoldDB" id="A0A1Y1U988"/>
<dbReference type="PROSITE" id="PS50011">
    <property type="entry name" value="PROTEIN_KINASE_DOM"/>
    <property type="match status" value="1"/>
</dbReference>
<dbReference type="RefSeq" id="XP_021868866.1">
    <property type="nucleotide sequence ID" value="XM_022016911.1"/>
</dbReference>
<dbReference type="CDD" id="cd14077">
    <property type="entry name" value="STKc_Kin1_2"/>
    <property type="match status" value="1"/>
</dbReference>
<feature type="compositionally biased region" description="Basic and acidic residues" evidence="11">
    <location>
        <begin position="83"/>
        <end position="102"/>
    </location>
</feature>
<dbReference type="InParanoid" id="A0A1Y1U988"/>
<evidence type="ECO:0000256" key="3">
    <source>
        <dbReference type="ARBA" id="ARBA00022527"/>
    </source>
</evidence>
<dbReference type="InterPro" id="IPR000719">
    <property type="entry name" value="Prot_kinase_dom"/>
</dbReference>
<feature type="compositionally biased region" description="Polar residues" evidence="11">
    <location>
        <begin position="701"/>
        <end position="711"/>
    </location>
</feature>
<dbReference type="InterPro" id="IPR001772">
    <property type="entry name" value="KA1_dom"/>
</dbReference>
<feature type="region of interest" description="Disordered" evidence="11">
    <location>
        <begin position="25"/>
        <end position="131"/>
    </location>
</feature>
<feature type="region of interest" description="Disordered" evidence="11">
    <location>
        <begin position="803"/>
        <end position="867"/>
    </location>
</feature>
<comment type="similarity">
    <text evidence="1">Belongs to the protein kinase superfamily. CAMK Ser/Thr protein kinase family. NIM1 subfamily.</text>
</comment>
<dbReference type="Gene3D" id="3.30.310.80">
    <property type="entry name" value="Kinase associated domain 1, KA1"/>
    <property type="match status" value="1"/>
</dbReference>
<evidence type="ECO:0000256" key="1">
    <source>
        <dbReference type="ARBA" id="ARBA00010791"/>
    </source>
</evidence>
<keyword evidence="6" id="KW-0418">Kinase</keyword>
<feature type="binding site" evidence="10">
    <location>
        <position position="163"/>
    </location>
    <ligand>
        <name>ATP</name>
        <dbReference type="ChEBI" id="CHEBI:30616"/>
    </ligand>
</feature>
<feature type="domain" description="KA1" evidence="13">
    <location>
        <begin position="883"/>
        <end position="932"/>
    </location>
</feature>
<evidence type="ECO:0000256" key="6">
    <source>
        <dbReference type="ARBA" id="ARBA00022777"/>
    </source>
</evidence>
<dbReference type="GO" id="GO:0035556">
    <property type="term" value="P:intracellular signal transduction"/>
    <property type="evidence" value="ECO:0007669"/>
    <property type="project" value="TreeGrafter"/>
</dbReference>
<gene>
    <name evidence="14" type="ORF">BD324DRAFT_636597</name>
</gene>
<evidence type="ECO:0000313" key="14">
    <source>
        <dbReference type="EMBL" id="ORX34603.1"/>
    </source>
</evidence>
<dbReference type="FunFam" id="1.10.510.10:FF:000958">
    <property type="entry name" value="Non-specific serine/threonine protein kinase"/>
    <property type="match status" value="1"/>
</dbReference>
<dbReference type="EC" id="2.7.11.1" evidence="2"/>
<feature type="compositionally biased region" description="Polar residues" evidence="11">
    <location>
        <begin position="478"/>
        <end position="488"/>
    </location>
</feature>
<feature type="compositionally biased region" description="Low complexity" evidence="11">
    <location>
        <begin position="630"/>
        <end position="641"/>
    </location>
</feature>
<comment type="catalytic activity">
    <reaction evidence="8">
        <text>L-threonyl-[protein] + ATP = O-phospho-L-threonyl-[protein] + ADP + H(+)</text>
        <dbReference type="Rhea" id="RHEA:46608"/>
        <dbReference type="Rhea" id="RHEA-COMP:11060"/>
        <dbReference type="Rhea" id="RHEA-COMP:11605"/>
        <dbReference type="ChEBI" id="CHEBI:15378"/>
        <dbReference type="ChEBI" id="CHEBI:30013"/>
        <dbReference type="ChEBI" id="CHEBI:30616"/>
        <dbReference type="ChEBI" id="CHEBI:61977"/>
        <dbReference type="ChEBI" id="CHEBI:456216"/>
        <dbReference type="EC" id="2.7.11.1"/>
    </reaction>
</comment>
<dbReference type="PANTHER" id="PTHR24346:SF82">
    <property type="entry name" value="KP78A-RELATED"/>
    <property type="match status" value="1"/>
</dbReference>
<protein>
    <recommendedName>
        <fullName evidence="2">non-specific serine/threonine protein kinase</fullName>
        <ecNumber evidence="2">2.7.11.1</ecNumber>
    </recommendedName>
</protein>
<feature type="region of interest" description="Disordered" evidence="11">
    <location>
        <begin position="627"/>
        <end position="731"/>
    </location>
</feature>
<feature type="compositionally biased region" description="Polar residues" evidence="11">
    <location>
        <begin position="37"/>
        <end position="47"/>
    </location>
</feature>
<dbReference type="SUPFAM" id="SSF56112">
    <property type="entry name" value="Protein kinase-like (PK-like)"/>
    <property type="match status" value="1"/>
</dbReference>
<dbReference type="InterPro" id="IPR008271">
    <property type="entry name" value="Ser/Thr_kinase_AS"/>
</dbReference>
<comment type="caution">
    <text evidence="14">The sequence shown here is derived from an EMBL/GenBank/DDBJ whole genome shotgun (WGS) entry which is preliminary data.</text>
</comment>
<evidence type="ECO:0000256" key="8">
    <source>
        <dbReference type="ARBA" id="ARBA00047899"/>
    </source>
</evidence>
<evidence type="ECO:0000256" key="7">
    <source>
        <dbReference type="ARBA" id="ARBA00022840"/>
    </source>
</evidence>
<dbReference type="InterPro" id="IPR011009">
    <property type="entry name" value="Kinase-like_dom_sf"/>
</dbReference>
<dbReference type="GO" id="GO:0004674">
    <property type="term" value="F:protein serine/threonine kinase activity"/>
    <property type="evidence" value="ECO:0007669"/>
    <property type="project" value="UniProtKB-KW"/>
</dbReference>
<feature type="compositionally biased region" description="Basic residues" evidence="11">
    <location>
        <begin position="818"/>
        <end position="829"/>
    </location>
</feature>
<dbReference type="PANTHER" id="PTHR24346">
    <property type="entry name" value="MAP/MICROTUBULE AFFINITY-REGULATING KINASE"/>
    <property type="match status" value="1"/>
</dbReference>
<dbReference type="PROSITE" id="PS00108">
    <property type="entry name" value="PROTEIN_KINASE_ST"/>
    <property type="match status" value="1"/>
</dbReference>
<dbReference type="GO" id="GO:0000226">
    <property type="term" value="P:microtubule cytoskeleton organization"/>
    <property type="evidence" value="ECO:0007669"/>
    <property type="project" value="TreeGrafter"/>
</dbReference>
<dbReference type="Gene3D" id="1.10.510.10">
    <property type="entry name" value="Transferase(Phosphotransferase) domain 1"/>
    <property type="match status" value="1"/>
</dbReference>
<dbReference type="FunCoup" id="A0A1Y1U988">
    <property type="interactions" value="118"/>
</dbReference>
<sequence length="932" mass="103051">MDDGGEFYADIHRCQSFMVFGHLHSRTPSRSPHRASTDSAFRSTSLRSPGDPNHLNGNAYVSTSHQGEPTTPTAFPSAQPHEPTIREEDVESRRHAMTEDASRVVGRSVRSSQSQDVGPSRNGKDRSRRMIGDWQLHKTLGAGSMGKVKLATNVVTKEKCAVKIIPRHTETHRKDLSSLSPEDADKLRQKDESKEIRTVREAAISLLLHHPYVCGMREFITHVNHHYMVFEFIDGGQMLDYIISHGRLRERAARKFARQIGSALDYCHRNSIVHRDLKIENILISKSGNIKIIDFGLSNLYAPHRYLSTFCGSLYFAAPELLNAKVYTGPEVDVWSFGIVLYVLVCGKVPFDDQSMPALHAKIKRGLVEYPAWLSNECKALLGRMLVTNPLERATLTEVLNHPFMTKGFDGPPDSHLIHREPLRADDLDWDIVNAMGGFTFGTPEQIYEELRNVLLSEEYSSTVAAWETRRKMRPAASGSSMNLSDQSDSPKKKRFSGFDFKRKLFKEEKKADETIIKEKEPLDPTRGFDPLISIYYLAREKIERERVYGKGHFASSQTSVEAAPIATGYGMAVPNLPPPASAHAMGHDQVAADYRARADDVPNAVMQHPLADKETTEIADVPVAHHRGSQPIPSSPSQPQERPRRWPLGPSRSSSTADNDVSRMGIENRPPVTKHERRVSVGSISSSMGRTSISRRASQRKPSTPDTHQLITARESEPEPEVEGEAEEEAAAVNPNDVKSVYLKGLFSVSTTSSKSASVLLKEIATVLDRIGIKHRPIKAGYECVHVPSIDLASVVNGDEASTSLSTAPTAGENGPKRRKSIKRKTSKSHFDSRGASPMPEQANSSGTASNGELNGTAPVTPTKRAPVAEDGDAWAVAQSGGAGSALIVRFEIFVVKVPWLPLHGIQFRRVGGDGWQYSMLAKTILKEMRL</sequence>
<keyword evidence="5 10" id="KW-0547">Nucleotide-binding</keyword>
<dbReference type="EMBL" id="NBSH01000014">
    <property type="protein sequence ID" value="ORX34603.1"/>
    <property type="molecule type" value="Genomic_DNA"/>
</dbReference>
<evidence type="ECO:0000256" key="2">
    <source>
        <dbReference type="ARBA" id="ARBA00012513"/>
    </source>
</evidence>
<keyword evidence="15" id="KW-1185">Reference proteome</keyword>
<evidence type="ECO:0000256" key="4">
    <source>
        <dbReference type="ARBA" id="ARBA00022679"/>
    </source>
</evidence>
<dbReference type="Pfam" id="PF00069">
    <property type="entry name" value="Pkinase"/>
    <property type="match status" value="1"/>
</dbReference>
<dbReference type="Pfam" id="PF02149">
    <property type="entry name" value="KA1"/>
    <property type="match status" value="1"/>
</dbReference>
<feature type="region of interest" description="Disordered" evidence="11">
    <location>
        <begin position="475"/>
        <end position="495"/>
    </location>
</feature>
<organism evidence="14 15">
    <name type="scientific">Kockovaella imperatae</name>
    <dbReference type="NCBI Taxonomy" id="4999"/>
    <lineage>
        <taxon>Eukaryota</taxon>
        <taxon>Fungi</taxon>
        <taxon>Dikarya</taxon>
        <taxon>Basidiomycota</taxon>
        <taxon>Agaricomycotina</taxon>
        <taxon>Tremellomycetes</taxon>
        <taxon>Tremellales</taxon>
        <taxon>Cuniculitremaceae</taxon>
        <taxon>Kockovaella</taxon>
    </lineage>
</organism>
<keyword evidence="7 10" id="KW-0067">ATP-binding</keyword>
<dbReference type="GO" id="GO:0106310">
    <property type="term" value="F:protein serine kinase activity"/>
    <property type="evidence" value="ECO:0007669"/>
    <property type="project" value="RHEA"/>
</dbReference>
<proteinExistence type="inferred from homology"/>
<feature type="compositionally biased region" description="Acidic residues" evidence="11">
    <location>
        <begin position="719"/>
        <end position="731"/>
    </location>
</feature>
<evidence type="ECO:0000256" key="5">
    <source>
        <dbReference type="ARBA" id="ARBA00022741"/>
    </source>
</evidence>
<feature type="compositionally biased region" description="Polar residues" evidence="11">
    <location>
        <begin position="843"/>
        <end position="861"/>
    </location>
</feature>
<dbReference type="STRING" id="4999.A0A1Y1U988"/>
<reference evidence="14 15" key="1">
    <citation type="submission" date="2017-03" db="EMBL/GenBank/DDBJ databases">
        <title>Widespread Adenine N6-methylation of Active Genes in Fungi.</title>
        <authorList>
            <consortium name="DOE Joint Genome Institute"/>
            <person name="Mondo S.J."/>
            <person name="Dannebaum R.O."/>
            <person name="Kuo R.C."/>
            <person name="Louie K.B."/>
            <person name="Bewick A.J."/>
            <person name="Labutti K."/>
            <person name="Haridas S."/>
            <person name="Kuo A."/>
            <person name="Salamov A."/>
            <person name="Ahrendt S.R."/>
            <person name="Lau R."/>
            <person name="Bowen B.P."/>
            <person name="Lipzen A."/>
            <person name="Sullivan W."/>
            <person name="Andreopoulos W.B."/>
            <person name="Clum A."/>
            <person name="Lindquist E."/>
            <person name="Daum C."/>
            <person name="Northen T.R."/>
            <person name="Ramamoorthy G."/>
            <person name="Schmitz R.J."/>
            <person name="Gryganskyi A."/>
            <person name="Culley D."/>
            <person name="Magnuson J."/>
            <person name="James T.Y."/>
            <person name="O'Malley M.A."/>
            <person name="Stajich J.E."/>
            <person name="Spatafora J.W."/>
            <person name="Visel A."/>
            <person name="Grigoriev I.V."/>
        </authorList>
    </citation>
    <scope>NUCLEOTIDE SEQUENCE [LARGE SCALE GENOMIC DNA]</scope>
    <source>
        <strain evidence="14 15">NRRL Y-17943</strain>
    </source>
</reference>
<feature type="compositionally biased region" description="Low complexity" evidence="11">
    <location>
        <begin position="681"/>
        <end position="697"/>
    </location>
</feature>
<dbReference type="SMART" id="SM00220">
    <property type="entry name" value="S_TKc"/>
    <property type="match status" value="1"/>
</dbReference>
<evidence type="ECO:0000259" key="12">
    <source>
        <dbReference type="PROSITE" id="PS50011"/>
    </source>
</evidence>
<accession>A0A1Y1U988</accession>
<dbReference type="OrthoDB" id="193931at2759"/>
<keyword evidence="3" id="KW-0723">Serine/threonine-protein kinase</keyword>
<evidence type="ECO:0000256" key="9">
    <source>
        <dbReference type="ARBA" id="ARBA00048679"/>
    </source>
</evidence>
<dbReference type="InterPro" id="IPR017441">
    <property type="entry name" value="Protein_kinase_ATP_BS"/>
</dbReference>
<feature type="compositionally biased region" description="Polar residues" evidence="11">
    <location>
        <begin position="55"/>
        <end position="76"/>
    </location>
</feature>
<feature type="region of interest" description="Disordered" evidence="11">
    <location>
        <begin position="172"/>
        <end position="192"/>
    </location>
</feature>
<feature type="compositionally biased region" description="Low complexity" evidence="11">
    <location>
        <begin position="103"/>
        <end position="118"/>
    </location>
</feature>
<dbReference type="Proteomes" id="UP000193218">
    <property type="component" value="Unassembled WGS sequence"/>
</dbReference>
<comment type="catalytic activity">
    <reaction evidence="9">
        <text>L-seryl-[protein] + ATP = O-phospho-L-seryl-[protein] + ADP + H(+)</text>
        <dbReference type="Rhea" id="RHEA:17989"/>
        <dbReference type="Rhea" id="RHEA-COMP:9863"/>
        <dbReference type="Rhea" id="RHEA-COMP:11604"/>
        <dbReference type="ChEBI" id="CHEBI:15378"/>
        <dbReference type="ChEBI" id="CHEBI:29999"/>
        <dbReference type="ChEBI" id="CHEBI:30616"/>
        <dbReference type="ChEBI" id="CHEBI:83421"/>
        <dbReference type="ChEBI" id="CHEBI:456216"/>
        <dbReference type="EC" id="2.7.11.1"/>
    </reaction>
</comment>
<dbReference type="PROSITE" id="PS50032">
    <property type="entry name" value="KA1"/>
    <property type="match status" value="1"/>
</dbReference>
<dbReference type="GO" id="GO:0005524">
    <property type="term" value="F:ATP binding"/>
    <property type="evidence" value="ECO:0007669"/>
    <property type="project" value="UniProtKB-UniRule"/>
</dbReference>
<feature type="compositionally biased region" description="Basic and acidic residues" evidence="11">
    <location>
        <begin position="122"/>
        <end position="131"/>
    </location>
</feature>
<evidence type="ECO:0000256" key="10">
    <source>
        <dbReference type="PROSITE-ProRule" id="PRU10141"/>
    </source>
</evidence>
<dbReference type="SUPFAM" id="SSF103243">
    <property type="entry name" value="KA1-like"/>
    <property type="match status" value="1"/>
</dbReference>
<keyword evidence="4" id="KW-0808">Transferase</keyword>